<dbReference type="Pfam" id="PF00188">
    <property type="entry name" value="CAP"/>
    <property type="match status" value="1"/>
</dbReference>
<evidence type="ECO:0000256" key="1">
    <source>
        <dbReference type="SAM" id="MobiDB-lite"/>
    </source>
</evidence>
<dbReference type="SMART" id="SM00198">
    <property type="entry name" value="SCP"/>
    <property type="match status" value="1"/>
</dbReference>
<feature type="signal peptide" evidence="2">
    <location>
        <begin position="1"/>
        <end position="23"/>
    </location>
</feature>
<dbReference type="OrthoDB" id="337038at2759"/>
<keyword evidence="5" id="KW-1185">Reference proteome</keyword>
<dbReference type="PANTHER" id="PTHR10334">
    <property type="entry name" value="CYSTEINE-RICH SECRETORY PROTEIN-RELATED"/>
    <property type="match status" value="1"/>
</dbReference>
<evidence type="ECO:0000313" key="5">
    <source>
        <dbReference type="Proteomes" id="UP000324022"/>
    </source>
</evidence>
<evidence type="ECO:0000256" key="2">
    <source>
        <dbReference type="SAM" id="SignalP"/>
    </source>
</evidence>
<feature type="compositionally biased region" description="Basic residues" evidence="1">
    <location>
        <begin position="50"/>
        <end position="73"/>
    </location>
</feature>
<reference evidence="4 5" key="1">
    <citation type="submission" date="2018-03" db="EMBL/GenBank/DDBJ databases">
        <authorList>
            <person name="Guldener U."/>
        </authorList>
    </citation>
    <scope>NUCLEOTIDE SEQUENCE [LARGE SCALE GENOMIC DNA]</scope>
    <source>
        <strain evidence="4 5">NBRC100155</strain>
    </source>
</reference>
<feature type="domain" description="SCP" evidence="3">
    <location>
        <begin position="148"/>
        <end position="284"/>
    </location>
</feature>
<dbReference type="Proteomes" id="UP000324022">
    <property type="component" value="Unassembled WGS sequence"/>
</dbReference>
<dbReference type="InterPro" id="IPR035940">
    <property type="entry name" value="CAP_sf"/>
</dbReference>
<keyword evidence="2" id="KW-0732">Signal</keyword>
<name>A0A5C3DTS0_9BASI</name>
<dbReference type="GO" id="GO:0005576">
    <property type="term" value="C:extracellular region"/>
    <property type="evidence" value="ECO:0007669"/>
    <property type="project" value="InterPro"/>
</dbReference>
<sequence length="293" mass="30752">MKITSTLTAVVGALAVLTPITFAAVDSDGLATYEADLEARAVSSCGAASTRKHHNKKKGKKNVKAQAKAKAHHVQAQINSIPKQKQQQQHKQKKISSARPSHYYSSGSQKSTQNASAPKTTPVPSTGSTGSTGGSTGSTATSSGNLSTFEKTILDIHNQDRAKHSAAPLSWSPTLASAAASWAKDCAFKHTPDNPYGQNIAAGTSSTFGATDSANMWYDEISKYNFASGVYSAATGHFTQMVWKGSKQLGCAIQECTASQLGLGSGSSAKYVVCNYDPPGNYIGDFLQNVLPN</sequence>
<dbReference type="InterPro" id="IPR018244">
    <property type="entry name" value="Allrgn_V5/Tpx1_CS"/>
</dbReference>
<dbReference type="SUPFAM" id="SSF55797">
    <property type="entry name" value="PR-1-like"/>
    <property type="match status" value="1"/>
</dbReference>
<dbReference type="Gene3D" id="3.40.33.10">
    <property type="entry name" value="CAP"/>
    <property type="match status" value="1"/>
</dbReference>
<evidence type="ECO:0000259" key="3">
    <source>
        <dbReference type="SMART" id="SM00198"/>
    </source>
</evidence>
<dbReference type="EMBL" id="OOIN01000003">
    <property type="protein sequence ID" value="SPO21675.1"/>
    <property type="molecule type" value="Genomic_DNA"/>
</dbReference>
<gene>
    <name evidence="4" type="ORF">UTRI_01158_B</name>
</gene>
<organism evidence="4 5">
    <name type="scientific">Ustilago trichophora</name>
    <dbReference type="NCBI Taxonomy" id="86804"/>
    <lineage>
        <taxon>Eukaryota</taxon>
        <taxon>Fungi</taxon>
        <taxon>Dikarya</taxon>
        <taxon>Basidiomycota</taxon>
        <taxon>Ustilaginomycotina</taxon>
        <taxon>Ustilaginomycetes</taxon>
        <taxon>Ustilaginales</taxon>
        <taxon>Ustilaginaceae</taxon>
        <taxon>Ustilago</taxon>
    </lineage>
</organism>
<dbReference type="PROSITE" id="PS01009">
    <property type="entry name" value="CRISP_1"/>
    <property type="match status" value="1"/>
</dbReference>
<dbReference type="PRINTS" id="PR00837">
    <property type="entry name" value="V5TPXLIKE"/>
</dbReference>
<evidence type="ECO:0000313" key="4">
    <source>
        <dbReference type="EMBL" id="SPO21675.1"/>
    </source>
</evidence>
<dbReference type="AlphaFoldDB" id="A0A5C3DTS0"/>
<dbReference type="InterPro" id="IPR001283">
    <property type="entry name" value="CRISP-related"/>
</dbReference>
<accession>A0A5C3DTS0</accession>
<dbReference type="InterPro" id="IPR014044">
    <property type="entry name" value="CAP_dom"/>
</dbReference>
<feature type="region of interest" description="Disordered" evidence="1">
    <location>
        <begin position="44"/>
        <end position="144"/>
    </location>
</feature>
<feature type="chain" id="PRO_5023093228" evidence="2">
    <location>
        <begin position="24"/>
        <end position="293"/>
    </location>
</feature>
<dbReference type="PROSITE" id="PS01010">
    <property type="entry name" value="CRISP_2"/>
    <property type="match status" value="1"/>
</dbReference>
<dbReference type="FunFam" id="3.40.33.10:FF:000010">
    <property type="entry name" value="Predicted protein"/>
    <property type="match status" value="1"/>
</dbReference>
<proteinExistence type="predicted"/>
<feature type="compositionally biased region" description="Polar residues" evidence="1">
    <location>
        <begin position="103"/>
        <end position="124"/>
    </location>
</feature>
<protein>
    <submittedName>
        <fullName evidence="4">Related to PRY1 - strong similarity to the plant PR-1 class of pathogen related proteins</fullName>
    </submittedName>
</protein>